<dbReference type="Gene3D" id="3.40.50.720">
    <property type="entry name" value="NAD(P)-binding Rossmann-like Domain"/>
    <property type="match status" value="1"/>
</dbReference>
<evidence type="ECO:0000313" key="5">
    <source>
        <dbReference type="Proteomes" id="UP001597068"/>
    </source>
</evidence>
<dbReference type="PRINTS" id="PR00081">
    <property type="entry name" value="GDHRDH"/>
</dbReference>
<dbReference type="InterPro" id="IPR057326">
    <property type="entry name" value="KR_dom"/>
</dbReference>
<comment type="caution">
    <text evidence="4">The sequence shown here is derived from an EMBL/GenBank/DDBJ whole genome shotgun (WGS) entry which is preliminary data.</text>
</comment>
<organism evidence="4 5">
    <name type="scientific">Williamsia deligens</name>
    <dbReference type="NCBI Taxonomy" id="321325"/>
    <lineage>
        <taxon>Bacteria</taxon>
        <taxon>Bacillati</taxon>
        <taxon>Actinomycetota</taxon>
        <taxon>Actinomycetes</taxon>
        <taxon>Mycobacteriales</taxon>
        <taxon>Nocardiaceae</taxon>
        <taxon>Williamsia</taxon>
    </lineage>
</organism>
<accession>A0ABW3GD43</accession>
<evidence type="ECO:0000313" key="4">
    <source>
        <dbReference type="EMBL" id="MFD0926810.1"/>
    </source>
</evidence>
<name>A0ABW3GD43_9NOCA</name>
<dbReference type="GO" id="GO:0016491">
    <property type="term" value="F:oxidoreductase activity"/>
    <property type="evidence" value="ECO:0007669"/>
    <property type="project" value="UniProtKB-KW"/>
</dbReference>
<dbReference type="InterPro" id="IPR036291">
    <property type="entry name" value="NAD(P)-bd_dom_sf"/>
</dbReference>
<protein>
    <submittedName>
        <fullName evidence="4">SDR family NAD(P)-dependent oxidoreductase</fullName>
        <ecNumber evidence="4">1.1.1.-</ecNumber>
    </submittedName>
</protein>
<feature type="domain" description="Ketoreductase" evidence="3">
    <location>
        <begin position="12"/>
        <end position="198"/>
    </location>
</feature>
<evidence type="ECO:0000256" key="2">
    <source>
        <dbReference type="ARBA" id="ARBA00023002"/>
    </source>
</evidence>
<keyword evidence="5" id="KW-1185">Reference proteome</keyword>
<evidence type="ECO:0000259" key="3">
    <source>
        <dbReference type="SMART" id="SM00822"/>
    </source>
</evidence>
<comment type="similarity">
    <text evidence="1">Belongs to the short-chain dehydrogenases/reductases (SDR) family.</text>
</comment>
<dbReference type="InterPro" id="IPR002347">
    <property type="entry name" value="SDR_fam"/>
</dbReference>
<dbReference type="RefSeq" id="WP_253645346.1">
    <property type="nucleotide sequence ID" value="NZ_BAAAMO010000002.1"/>
</dbReference>
<dbReference type="EMBL" id="JBHTIL010000001">
    <property type="protein sequence ID" value="MFD0926810.1"/>
    <property type="molecule type" value="Genomic_DNA"/>
</dbReference>
<dbReference type="PANTHER" id="PTHR43639:SF1">
    <property type="entry name" value="SHORT-CHAIN DEHYDROGENASE_REDUCTASE FAMILY PROTEIN"/>
    <property type="match status" value="1"/>
</dbReference>
<dbReference type="SUPFAM" id="SSF51735">
    <property type="entry name" value="NAD(P)-binding Rossmann-fold domains"/>
    <property type="match status" value="1"/>
</dbReference>
<dbReference type="Pfam" id="PF13561">
    <property type="entry name" value="adh_short_C2"/>
    <property type="match status" value="1"/>
</dbReference>
<dbReference type="Proteomes" id="UP001597068">
    <property type="component" value="Unassembled WGS sequence"/>
</dbReference>
<gene>
    <name evidence="4" type="ORF">ACFQ04_13805</name>
</gene>
<dbReference type="EC" id="1.1.1.-" evidence="4"/>
<dbReference type="PRINTS" id="PR00080">
    <property type="entry name" value="SDRFAMILY"/>
</dbReference>
<dbReference type="SMART" id="SM00822">
    <property type="entry name" value="PKS_KR"/>
    <property type="match status" value="1"/>
</dbReference>
<keyword evidence="2 4" id="KW-0560">Oxidoreductase</keyword>
<proteinExistence type="inferred from homology"/>
<reference evidence="5" key="1">
    <citation type="journal article" date="2019" name="Int. J. Syst. Evol. Microbiol.">
        <title>The Global Catalogue of Microorganisms (GCM) 10K type strain sequencing project: providing services to taxonomists for standard genome sequencing and annotation.</title>
        <authorList>
            <consortium name="The Broad Institute Genomics Platform"/>
            <consortium name="The Broad Institute Genome Sequencing Center for Infectious Disease"/>
            <person name="Wu L."/>
            <person name="Ma J."/>
        </authorList>
    </citation>
    <scope>NUCLEOTIDE SEQUENCE [LARGE SCALE GENOMIC DNA]</scope>
    <source>
        <strain evidence="5">CCUG 50873</strain>
    </source>
</reference>
<dbReference type="PANTHER" id="PTHR43639">
    <property type="entry name" value="OXIDOREDUCTASE, SHORT-CHAIN DEHYDROGENASE/REDUCTASE FAMILY (AFU_ORTHOLOGUE AFUA_5G02870)"/>
    <property type="match status" value="1"/>
</dbReference>
<evidence type="ECO:0000256" key="1">
    <source>
        <dbReference type="ARBA" id="ARBA00006484"/>
    </source>
</evidence>
<sequence length="256" mass="26585">MTTSRQTENTTTTAVVTGGSRGLGRATALALADAGVDVVITFRSGEQEATAVVEEIEARGGRGTAMHLDVTAPSTFADFREQLSAHLPDGHFDILVNNAGTALYSALRDTTPDEFDDVFAVHVRGPFFLTQALEPLLRDGGRVINVSSALTRMAFARSGPYAAAKGAVEVLTRYQALEYGARGITANVIAVGPVPTDFGGGHLRSDPALQDAMVESAALGRLATPEDIGAAIAGLTTASGSWITGQRIEASGGVRL</sequence>